<gene>
    <name evidence="2" type="ordered locus">CD196_3239</name>
</gene>
<dbReference type="HOGENOM" id="CLU_148002_0_0_9"/>
<dbReference type="KEGG" id="cdc:CD196_3239"/>
<dbReference type="RefSeq" id="WP_009888251.1">
    <property type="nucleotide sequence ID" value="NC_013315.1"/>
</dbReference>
<evidence type="ECO:0000313" key="2">
    <source>
        <dbReference type="EMBL" id="CBA66555.1"/>
    </source>
</evidence>
<dbReference type="AlphaFoldDB" id="A0A0H3N803"/>
<feature type="chain" id="PRO_5002616243" evidence="1">
    <location>
        <begin position="27"/>
        <end position="147"/>
    </location>
</feature>
<keyword evidence="1" id="KW-0732">Signal</keyword>
<evidence type="ECO:0000256" key="1">
    <source>
        <dbReference type="SAM" id="SignalP"/>
    </source>
</evidence>
<sequence length="147" mass="15936">MNLRKTVISGMCALVCSSAVAIPAFADEYQDKNIEQYSAVNYIDDTMVKMSYIKSGTCNLSISGSTAKVTCFVRGASNVTSTSIIARLQKSNDNGKTWSTIQTWNASGNISCSLSKSKTIGKGYYRVHSTIKANSESKNIISSTKKY</sequence>
<proteinExistence type="predicted"/>
<name>A0A0H3N803_CLODC</name>
<dbReference type="Proteomes" id="UP000002068">
    <property type="component" value="Chromosome"/>
</dbReference>
<evidence type="ECO:0000313" key="3">
    <source>
        <dbReference type="Proteomes" id="UP000002068"/>
    </source>
</evidence>
<protein>
    <submittedName>
        <fullName evidence="2">Uncharacterized protein</fullName>
    </submittedName>
</protein>
<dbReference type="EMBL" id="FN538970">
    <property type="protein sequence ID" value="CBA66555.1"/>
    <property type="molecule type" value="Genomic_DNA"/>
</dbReference>
<accession>A0A0H3N803</accession>
<feature type="signal peptide" evidence="1">
    <location>
        <begin position="1"/>
        <end position="26"/>
    </location>
</feature>
<organism evidence="2 3">
    <name type="scientific">Clostridioides difficile (strain CD196)</name>
    <name type="common">Peptoclostridium difficile</name>
    <dbReference type="NCBI Taxonomy" id="645462"/>
    <lineage>
        <taxon>Bacteria</taxon>
        <taxon>Bacillati</taxon>
        <taxon>Bacillota</taxon>
        <taxon>Clostridia</taxon>
        <taxon>Peptostreptococcales</taxon>
        <taxon>Peptostreptococcaceae</taxon>
        <taxon>Clostridioides</taxon>
    </lineage>
</organism>
<reference evidence="2 3" key="1">
    <citation type="journal article" date="2009" name="Genome Biol.">
        <title>Comparative genome and phenotypic analysis of Clostridium difficile 027 strains provides insight into the evolution of a hypervirulent bacterium.</title>
        <authorList>
            <person name="Stabler R.A."/>
            <person name="He M."/>
            <person name="Dawson L."/>
            <person name="Martin M."/>
            <person name="Valiente E."/>
            <person name="Corton C."/>
            <person name="Lawley T.D."/>
            <person name="Sebaihia M."/>
            <person name="Quail M.A."/>
            <person name="Rose G."/>
            <person name="Gerding D.N."/>
            <person name="Gibert M."/>
            <person name="Popoff M.R."/>
            <person name="Parkhill J."/>
            <person name="Dougan G."/>
            <person name="Wren B.W."/>
        </authorList>
    </citation>
    <scope>NUCLEOTIDE SEQUENCE [LARGE SCALE GENOMIC DNA]</scope>
    <source>
        <strain evidence="2 3">CD196</strain>
    </source>
</reference>